<dbReference type="InterPro" id="IPR042183">
    <property type="entry name" value="MmgE/PrpD_sf_1"/>
</dbReference>
<dbReference type="Gene3D" id="3.30.1330.120">
    <property type="entry name" value="2-methylcitrate dehydratase PrpD"/>
    <property type="match status" value="1"/>
</dbReference>
<dbReference type="Gene3D" id="1.10.4100.10">
    <property type="entry name" value="2-methylcitrate dehydratase PrpD"/>
    <property type="match status" value="1"/>
</dbReference>
<dbReference type="GO" id="GO:0016829">
    <property type="term" value="F:lyase activity"/>
    <property type="evidence" value="ECO:0007669"/>
    <property type="project" value="InterPro"/>
</dbReference>
<proteinExistence type="inferred from homology"/>
<dbReference type="SUPFAM" id="SSF103378">
    <property type="entry name" value="2-methylcitrate dehydratase PrpD"/>
    <property type="match status" value="1"/>
</dbReference>
<dbReference type="InterPro" id="IPR045337">
    <property type="entry name" value="MmgE_PrpD_C"/>
</dbReference>
<evidence type="ECO:0000259" key="2">
    <source>
        <dbReference type="Pfam" id="PF03972"/>
    </source>
</evidence>
<evidence type="ECO:0000259" key="3">
    <source>
        <dbReference type="Pfam" id="PF19305"/>
    </source>
</evidence>
<feature type="domain" description="MmgE/PrpD C-terminal" evidence="3">
    <location>
        <begin position="256"/>
        <end position="421"/>
    </location>
</feature>
<dbReference type="PANTHER" id="PTHR16943">
    <property type="entry name" value="2-METHYLCITRATE DEHYDRATASE-RELATED"/>
    <property type="match status" value="1"/>
</dbReference>
<sequence>MSSLTRQLTRLIADKPVDKHDLKAAQLLLMDAGANIIAGQNSIPGRKLLKWARGIAPQGDLNQLDPARKAFLLGALCHILEVDDLHRASVVHPGCIVAPVIFSLAAGQPGRNALTAFLKGVEATTRVGMAVGPQHYQIWHNTATCGPYGSAIAAAHLLDLDEDQSVHALGNAGSQSAGFWQFLDSGAETKHLHAGRGAESGLVAAQLAKEGFTGAPDILEGPRGFFAATCTNPPTENLLARPQDPWQVHKTSIKPWPSCRHTHPAIEIALALHHEITDEWSNIDTVVLETYQAALNLCDRPQPESVYGAKFSLQHCIAIALKTGQVDLASFDKKARTVSGELAGKVSLIASDEFEKPYPENWGSAITLKFSDGRTLAKSVSNAKGDPEAPLSQLELTEKTASLLAYSGICEPEKILEQLQQLTNDETVPDIVSLL</sequence>
<dbReference type="InterPro" id="IPR045336">
    <property type="entry name" value="MmgE_PrpD_N"/>
</dbReference>
<organism evidence="4">
    <name type="scientific">hydrothermal vent metagenome</name>
    <dbReference type="NCBI Taxonomy" id="652676"/>
    <lineage>
        <taxon>unclassified sequences</taxon>
        <taxon>metagenomes</taxon>
        <taxon>ecological metagenomes</taxon>
    </lineage>
</organism>
<dbReference type="PANTHER" id="PTHR16943:SF8">
    <property type="entry name" value="2-METHYLCITRATE DEHYDRATASE"/>
    <property type="match status" value="1"/>
</dbReference>
<reference evidence="4" key="1">
    <citation type="submission" date="2018-06" db="EMBL/GenBank/DDBJ databases">
        <authorList>
            <person name="Zhirakovskaya E."/>
        </authorList>
    </citation>
    <scope>NUCLEOTIDE SEQUENCE</scope>
</reference>
<name>A0A3B0S358_9ZZZZ</name>
<dbReference type="InterPro" id="IPR005656">
    <property type="entry name" value="MmgE_PrpD"/>
</dbReference>
<dbReference type="InterPro" id="IPR036148">
    <property type="entry name" value="MmgE/PrpD_sf"/>
</dbReference>
<dbReference type="InterPro" id="IPR042188">
    <property type="entry name" value="MmgE/PrpD_sf_2"/>
</dbReference>
<evidence type="ECO:0000313" key="4">
    <source>
        <dbReference type="EMBL" id="VAV90873.1"/>
    </source>
</evidence>
<evidence type="ECO:0000256" key="1">
    <source>
        <dbReference type="ARBA" id="ARBA00006174"/>
    </source>
</evidence>
<comment type="similarity">
    <text evidence="1">Belongs to the PrpD family.</text>
</comment>
<accession>A0A3B0S358</accession>
<dbReference type="AlphaFoldDB" id="A0A3B0S358"/>
<gene>
    <name evidence="4" type="ORF">MNBD_ALPHA08-2477</name>
</gene>
<protein>
    <submittedName>
        <fullName evidence="4">Immune-responsive protein 1</fullName>
    </submittedName>
</protein>
<dbReference type="EMBL" id="UOEC01000085">
    <property type="protein sequence ID" value="VAV90873.1"/>
    <property type="molecule type" value="Genomic_DNA"/>
</dbReference>
<feature type="domain" description="MmgE/PrpD N-terminal" evidence="2">
    <location>
        <begin position="15"/>
        <end position="234"/>
    </location>
</feature>
<dbReference type="Pfam" id="PF03972">
    <property type="entry name" value="MmgE_PrpD_N"/>
    <property type="match status" value="1"/>
</dbReference>
<dbReference type="Pfam" id="PF19305">
    <property type="entry name" value="MmgE_PrpD_C"/>
    <property type="match status" value="1"/>
</dbReference>